<organism evidence="7 10">
    <name type="scientific">Gallibacterium salpingitidis</name>
    <dbReference type="NCBI Taxonomy" id="505341"/>
    <lineage>
        <taxon>Bacteria</taxon>
        <taxon>Pseudomonadati</taxon>
        <taxon>Pseudomonadota</taxon>
        <taxon>Gammaproteobacteria</taxon>
        <taxon>Pasteurellales</taxon>
        <taxon>Pasteurellaceae</taxon>
        <taxon>Gallibacterium</taxon>
    </lineage>
</organism>
<dbReference type="Proteomes" id="UP000092649">
    <property type="component" value="Unassembled WGS sequence"/>
</dbReference>
<evidence type="ECO:0000256" key="4">
    <source>
        <dbReference type="ARBA" id="ARBA00022801"/>
    </source>
</evidence>
<evidence type="ECO:0000313" key="8">
    <source>
        <dbReference type="EMBL" id="OBX06673.1"/>
    </source>
</evidence>
<dbReference type="NCBIfam" id="NF002137">
    <property type="entry name" value="PRK00977.1-1"/>
    <property type="match status" value="1"/>
</dbReference>
<accession>A0A1A7NMN0</accession>
<dbReference type="AlphaFoldDB" id="A0A1A7NMN0"/>
<evidence type="ECO:0000313" key="10">
    <source>
        <dbReference type="Proteomes" id="UP000092649"/>
    </source>
</evidence>
<comment type="caution">
    <text evidence="7">The sequence shown here is derived from an EMBL/GenBank/DDBJ whole genome shotgun (WGS) entry which is preliminary data.</text>
</comment>
<comment type="function">
    <text evidence="6">Bidirectionally degrades single-stranded DNA into large acid-insoluble oligonucleotides, which are then degraded further into small acid-soluble oligonucleotides.</text>
</comment>
<dbReference type="NCBIfam" id="TIGR01280">
    <property type="entry name" value="xseB"/>
    <property type="match status" value="1"/>
</dbReference>
<proteinExistence type="inferred from homology"/>
<dbReference type="GO" id="GO:0008855">
    <property type="term" value="F:exodeoxyribonuclease VII activity"/>
    <property type="evidence" value="ECO:0007669"/>
    <property type="project" value="UniProtKB-UniRule"/>
</dbReference>
<dbReference type="SUPFAM" id="SSF116842">
    <property type="entry name" value="XseB-like"/>
    <property type="match status" value="1"/>
</dbReference>
<keyword evidence="3 6" id="KW-0540">Nuclease</keyword>
<dbReference type="HAMAP" id="MF_00337">
    <property type="entry name" value="Exonuc_7_S"/>
    <property type="match status" value="1"/>
</dbReference>
<sequence>MKKKEQPVSFENALTELEAVVNRLEQGDLNLEDALAQFELGVNLAKQAQERLTNAEQRVQILLEKNTTASLSDYSANLEQTDEDSPF</sequence>
<dbReference type="PANTHER" id="PTHR34137">
    <property type="entry name" value="EXODEOXYRIBONUCLEASE 7 SMALL SUBUNIT"/>
    <property type="match status" value="1"/>
</dbReference>
<keyword evidence="2 6" id="KW-0963">Cytoplasm</keyword>
<evidence type="ECO:0000256" key="6">
    <source>
        <dbReference type="HAMAP-Rule" id="MF_00337"/>
    </source>
</evidence>
<dbReference type="EMBL" id="JTJU01000092">
    <property type="protein sequence ID" value="OBX06673.1"/>
    <property type="molecule type" value="Genomic_DNA"/>
</dbReference>
<dbReference type="InterPro" id="IPR037004">
    <property type="entry name" value="Exonuc_VII_ssu_sf"/>
</dbReference>
<gene>
    <name evidence="6" type="primary">xseB</name>
    <name evidence="7" type="ORF">QS62_11290</name>
    <name evidence="8" type="ORF">QV09_11850</name>
</gene>
<comment type="subunit">
    <text evidence="6">Heterooligomer composed of large and small subunits.</text>
</comment>
<dbReference type="NCBIfam" id="NF002140">
    <property type="entry name" value="PRK00977.1-4"/>
    <property type="match status" value="1"/>
</dbReference>
<dbReference type="Pfam" id="PF02609">
    <property type="entry name" value="Exonuc_VII_S"/>
    <property type="match status" value="1"/>
</dbReference>
<evidence type="ECO:0000313" key="7">
    <source>
        <dbReference type="EMBL" id="OBW90865.1"/>
    </source>
</evidence>
<dbReference type="STRING" id="505341.QV08_06705"/>
<dbReference type="EMBL" id="JTJL01000078">
    <property type="protein sequence ID" value="OBW90865.1"/>
    <property type="molecule type" value="Genomic_DNA"/>
</dbReference>
<evidence type="ECO:0000256" key="3">
    <source>
        <dbReference type="ARBA" id="ARBA00022722"/>
    </source>
</evidence>
<keyword evidence="10" id="KW-1185">Reference proteome</keyword>
<evidence type="ECO:0000256" key="1">
    <source>
        <dbReference type="ARBA" id="ARBA00009998"/>
    </source>
</evidence>
<keyword evidence="5 6" id="KW-0269">Exonuclease</keyword>
<reference evidence="9 10" key="1">
    <citation type="submission" date="2014-11" db="EMBL/GenBank/DDBJ databases">
        <title>Pan-genome of Gallibacterium spp.</title>
        <authorList>
            <person name="Kudirkiene E."/>
            <person name="Bojesen A.M."/>
        </authorList>
    </citation>
    <scope>NUCLEOTIDE SEQUENCE [LARGE SCALE GENOMIC DNA]</scope>
    <source>
        <strain evidence="8 9">18469/18</strain>
        <strain evidence="7 10">F150</strain>
    </source>
</reference>
<dbReference type="InterPro" id="IPR003761">
    <property type="entry name" value="Exonuc_VII_S"/>
</dbReference>
<comment type="subcellular location">
    <subcellularLocation>
        <location evidence="6">Cytoplasm</location>
    </subcellularLocation>
</comment>
<name>A0A1A7NMN0_9PAST</name>
<dbReference type="RefSeq" id="WP_066110238.1">
    <property type="nucleotide sequence ID" value="NZ_CP103875.1"/>
</dbReference>
<evidence type="ECO:0000256" key="5">
    <source>
        <dbReference type="ARBA" id="ARBA00022839"/>
    </source>
</evidence>
<evidence type="ECO:0000256" key="2">
    <source>
        <dbReference type="ARBA" id="ARBA00022490"/>
    </source>
</evidence>
<keyword evidence="4 6" id="KW-0378">Hydrolase</keyword>
<comment type="catalytic activity">
    <reaction evidence="6">
        <text>Exonucleolytic cleavage in either 5'- to 3'- or 3'- to 5'-direction to yield nucleoside 5'-phosphates.</text>
        <dbReference type="EC" id="3.1.11.6"/>
    </reaction>
</comment>
<dbReference type="GO" id="GO:0005829">
    <property type="term" value="C:cytosol"/>
    <property type="evidence" value="ECO:0007669"/>
    <property type="project" value="TreeGrafter"/>
</dbReference>
<dbReference type="OrthoDB" id="5591562at2"/>
<evidence type="ECO:0000313" key="9">
    <source>
        <dbReference type="Proteomes" id="UP000092527"/>
    </source>
</evidence>
<dbReference type="Proteomes" id="UP000092527">
    <property type="component" value="Unassembled WGS sequence"/>
</dbReference>
<dbReference type="Gene3D" id="1.10.287.1040">
    <property type="entry name" value="Exonuclease VII, small subunit"/>
    <property type="match status" value="1"/>
</dbReference>
<dbReference type="GO" id="GO:0009318">
    <property type="term" value="C:exodeoxyribonuclease VII complex"/>
    <property type="evidence" value="ECO:0007669"/>
    <property type="project" value="UniProtKB-UniRule"/>
</dbReference>
<dbReference type="GO" id="GO:0006308">
    <property type="term" value="P:DNA catabolic process"/>
    <property type="evidence" value="ECO:0007669"/>
    <property type="project" value="UniProtKB-UniRule"/>
</dbReference>
<protein>
    <recommendedName>
        <fullName evidence="6">Exodeoxyribonuclease 7 small subunit</fullName>
        <ecNumber evidence="6">3.1.11.6</ecNumber>
    </recommendedName>
    <alternativeName>
        <fullName evidence="6">Exodeoxyribonuclease VII small subunit</fullName>
        <shortName evidence="6">Exonuclease VII small subunit</shortName>
    </alternativeName>
</protein>
<comment type="similarity">
    <text evidence="1 6">Belongs to the XseB family.</text>
</comment>
<dbReference type="EC" id="3.1.11.6" evidence="6"/>
<dbReference type="PANTHER" id="PTHR34137:SF1">
    <property type="entry name" value="EXODEOXYRIBONUCLEASE 7 SMALL SUBUNIT"/>
    <property type="match status" value="1"/>
</dbReference>